<keyword evidence="2" id="KW-1185">Reference proteome</keyword>
<protein>
    <submittedName>
        <fullName evidence="1">Uncharacterized protein</fullName>
    </submittedName>
</protein>
<sequence>MAPTLTIAQEYRYYRTGLDLCLFNSKTDSSCNQGAPKEAAAAEDAEPWWGFAEKGAAGGLLMQRGTIEQIWHFNFFVLVEPRSDMYQDRAAFRVATLRDVETFWTEDQTFDETARMPPSEGEIVRGF</sequence>
<dbReference type="EMBL" id="CDMC01000012">
    <property type="protein sequence ID" value="CEL08745.1"/>
    <property type="molecule type" value="Genomic_DNA"/>
</dbReference>
<dbReference type="OrthoDB" id="10468454at2759"/>
<evidence type="ECO:0000313" key="1">
    <source>
        <dbReference type="EMBL" id="CEL08745.1"/>
    </source>
</evidence>
<dbReference type="Proteomes" id="UP000054771">
    <property type="component" value="Unassembled WGS sequence"/>
</dbReference>
<accession>A0A0U5CF50</accession>
<evidence type="ECO:0000313" key="2">
    <source>
        <dbReference type="Proteomes" id="UP000054771"/>
    </source>
</evidence>
<gene>
    <name evidence="1" type="ORF">ASPCAL11890</name>
</gene>
<organism evidence="1 2">
    <name type="scientific">Aspergillus calidoustus</name>
    <dbReference type="NCBI Taxonomy" id="454130"/>
    <lineage>
        <taxon>Eukaryota</taxon>
        <taxon>Fungi</taxon>
        <taxon>Dikarya</taxon>
        <taxon>Ascomycota</taxon>
        <taxon>Pezizomycotina</taxon>
        <taxon>Eurotiomycetes</taxon>
        <taxon>Eurotiomycetidae</taxon>
        <taxon>Eurotiales</taxon>
        <taxon>Aspergillaceae</taxon>
        <taxon>Aspergillus</taxon>
        <taxon>Aspergillus subgen. Nidulantes</taxon>
    </lineage>
</organism>
<proteinExistence type="predicted"/>
<name>A0A0U5CF50_ASPCI</name>
<reference evidence="2" key="1">
    <citation type="journal article" date="2016" name="Genome Announc.">
        <title>Draft genome sequences of fungus Aspergillus calidoustus.</title>
        <authorList>
            <person name="Horn F."/>
            <person name="Linde J."/>
            <person name="Mattern D.J."/>
            <person name="Walther G."/>
            <person name="Guthke R."/>
            <person name="Scherlach K."/>
            <person name="Martin K."/>
            <person name="Brakhage A.A."/>
            <person name="Petzke L."/>
            <person name="Valiante V."/>
        </authorList>
    </citation>
    <scope>NUCLEOTIDE SEQUENCE [LARGE SCALE GENOMIC DNA]</scope>
    <source>
        <strain evidence="2">SF006504</strain>
    </source>
</reference>
<dbReference type="AlphaFoldDB" id="A0A0U5CF50"/>